<reference evidence="2 3" key="1">
    <citation type="journal article" date="2023" name="Hortic Res">
        <title>Pangenome of water caltrop reveals structural variations and asymmetric subgenome divergence after allopolyploidization.</title>
        <authorList>
            <person name="Zhang X."/>
            <person name="Chen Y."/>
            <person name="Wang L."/>
            <person name="Yuan Y."/>
            <person name="Fang M."/>
            <person name="Shi L."/>
            <person name="Lu R."/>
            <person name="Comes H.P."/>
            <person name="Ma Y."/>
            <person name="Chen Y."/>
            <person name="Huang G."/>
            <person name="Zhou Y."/>
            <person name="Zheng Z."/>
            <person name="Qiu Y."/>
        </authorList>
    </citation>
    <scope>NUCLEOTIDE SEQUENCE [LARGE SCALE GENOMIC DNA]</scope>
    <source>
        <tissue evidence="2">Roots</tissue>
    </source>
</reference>
<comment type="similarity">
    <text evidence="1">Belongs to the plant acyltransferase family.</text>
</comment>
<dbReference type="AlphaFoldDB" id="A0AAN7GGF0"/>
<dbReference type="Gene3D" id="3.30.559.10">
    <property type="entry name" value="Chloramphenicol acetyltransferase-like domain"/>
    <property type="match status" value="2"/>
</dbReference>
<dbReference type="InterPro" id="IPR050317">
    <property type="entry name" value="Plant_Fungal_Acyltransferase"/>
</dbReference>
<evidence type="ECO:0000313" key="3">
    <source>
        <dbReference type="Proteomes" id="UP001345219"/>
    </source>
</evidence>
<name>A0AAN7GGF0_9MYRT</name>
<gene>
    <name evidence="2" type="ORF">SAY87_009935</name>
</gene>
<dbReference type="Pfam" id="PF02458">
    <property type="entry name" value="Transferase"/>
    <property type="match status" value="1"/>
</dbReference>
<accession>A0AAN7GGF0</accession>
<organism evidence="2 3">
    <name type="scientific">Trapa incisa</name>
    <dbReference type="NCBI Taxonomy" id="236973"/>
    <lineage>
        <taxon>Eukaryota</taxon>
        <taxon>Viridiplantae</taxon>
        <taxon>Streptophyta</taxon>
        <taxon>Embryophyta</taxon>
        <taxon>Tracheophyta</taxon>
        <taxon>Spermatophyta</taxon>
        <taxon>Magnoliopsida</taxon>
        <taxon>eudicotyledons</taxon>
        <taxon>Gunneridae</taxon>
        <taxon>Pentapetalae</taxon>
        <taxon>rosids</taxon>
        <taxon>malvids</taxon>
        <taxon>Myrtales</taxon>
        <taxon>Lythraceae</taxon>
        <taxon>Trapa</taxon>
    </lineage>
</organism>
<comment type="caution">
    <text evidence="2">The sequence shown here is derived from an EMBL/GenBank/DDBJ whole genome shotgun (WGS) entry which is preliminary data.</text>
</comment>
<dbReference type="EMBL" id="JAXIOK010000022">
    <property type="protein sequence ID" value="KAK4743623.1"/>
    <property type="molecule type" value="Genomic_DNA"/>
</dbReference>
<evidence type="ECO:0000313" key="2">
    <source>
        <dbReference type="EMBL" id="KAK4743623.1"/>
    </source>
</evidence>
<dbReference type="InterPro" id="IPR023213">
    <property type="entry name" value="CAT-like_dom_sf"/>
</dbReference>
<dbReference type="GO" id="GO:0016747">
    <property type="term" value="F:acyltransferase activity, transferring groups other than amino-acyl groups"/>
    <property type="evidence" value="ECO:0007669"/>
    <property type="project" value="TreeGrafter"/>
</dbReference>
<dbReference type="Proteomes" id="UP001345219">
    <property type="component" value="Chromosome 9"/>
</dbReference>
<protein>
    <submittedName>
        <fullName evidence="2">Uncharacterized protein</fullName>
    </submittedName>
</protein>
<keyword evidence="3" id="KW-1185">Reference proteome</keyword>
<dbReference type="PANTHER" id="PTHR31642:SF318">
    <property type="entry name" value="OMEGA-HYDROXYPALMITATE O-FERULOYL TRANSFERASE"/>
    <property type="match status" value="1"/>
</dbReference>
<evidence type="ECO:0000256" key="1">
    <source>
        <dbReference type="ARBA" id="ARBA00009861"/>
    </source>
</evidence>
<sequence length="431" mass="47618">MEGVIMNGGSMTVRKSPPVMVIPESETPGGYYFLSCLDRDIPFPMLTIYSYRTGSETVADVLKQSLAKVLLHYYPLAGTMSLDSRGRFVVECTKNGVPFVEAVADGTVDSLGDLRVPNEDTTRKLIYMDPKAKSYIELPLLTVQVTKFKCGGFTLGIAISHTVVDGVSGMNFVNSWAEVARGQTLSVVPFHDRTLLQARVPPAPKYPYDDFIDIKDVSDMETQYKNEANINKIFSFDAGKLAAIKKMAMADGRLQACSTFSALSALVWKARCKALNMKHAQLTKLRILVDVRSKFKEPLPKNYFGNLVVFTCCVTTAGELSERPISYTVEQIRKACEQVDEEYVRSRMDYIDMYRPPLSTVSTLVISSWARLAYGTSDFGLGDPTQFGCGALASELCVFQPEGEKGIGVVMTLPESAMSTFEDVIEQISDQ</sequence>
<dbReference type="SUPFAM" id="SSF52777">
    <property type="entry name" value="CoA-dependent acyltransferases"/>
    <property type="match status" value="1"/>
</dbReference>
<dbReference type="PANTHER" id="PTHR31642">
    <property type="entry name" value="TRICHOTHECENE 3-O-ACETYLTRANSFERASE"/>
    <property type="match status" value="1"/>
</dbReference>
<proteinExistence type="inferred from homology"/>